<dbReference type="InterPro" id="IPR042214">
    <property type="entry name" value="TruD_catalytic"/>
</dbReference>
<dbReference type="Gene3D" id="3.30.2340.10">
    <property type="entry name" value="TruD, insertion domain"/>
    <property type="match status" value="1"/>
</dbReference>
<evidence type="ECO:0000313" key="7">
    <source>
        <dbReference type="Proteomes" id="UP000190911"/>
    </source>
</evidence>
<dbReference type="FunCoup" id="A0A1M7G0B4">
    <property type="interactions" value="72"/>
</dbReference>
<keyword evidence="2 4" id="KW-0819">tRNA processing</keyword>
<dbReference type="InterPro" id="IPR020103">
    <property type="entry name" value="PsdUridine_synth_cat_dom_sf"/>
</dbReference>
<dbReference type="AlphaFoldDB" id="A0A1M7G0B4"/>
<gene>
    <name evidence="4" type="primary">truD</name>
    <name evidence="6" type="ORF">SAMN05878437_1204</name>
</gene>
<comment type="catalytic activity">
    <reaction evidence="4">
        <text>uridine(13) in tRNA = pseudouridine(13) in tRNA</text>
        <dbReference type="Rhea" id="RHEA:42540"/>
        <dbReference type="Rhea" id="RHEA-COMP:10105"/>
        <dbReference type="Rhea" id="RHEA-COMP:10106"/>
        <dbReference type="ChEBI" id="CHEBI:65314"/>
        <dbReference type="ChEBI" id="CHEBI:65315"/>
        <dbReference type="EC" id="5.4.99.27"/>
    </reaction>
</comment>
<dbReference type="EMBL" id="LT670847">
    <property type="protein sequence ID" value="SHM09792.1"/>
    <property type="molecule type" value="Genomic_DNA"/>
</dbReference>
<dbReference type="PANTHER" id="PTHR47811">
    <property type="entry name" value="TRNA PSEUDOURIDINE SYNTHASE D"/>
    <property type="match status" value="1"/>
</dbReference>
<dbReference type="Proteomes" id="UP000190911">
    <property type="component" value="Chromosome I"/>
</dbReference>
<dbReference type="GO" id="GO:0031119">
    <property type="term" value="P:tRNA pseudouridine synthesis"/>
    <property type="evidence" value="ECO:0007669"/>
    <property type="project" value="UniProtKB-UniRule"/>
</dbReference>
<dbReference type="PANTHER" id="PTHR47811:SF1">
    <property type="entry name" value="TRNA PSEUDOURIDINE SYNTHASE D"/>
    <property type="match status" value="1"/>
</dbReference>
<dbReference type="SUPFAM" id="SSF55120">
    <property type="entry name" value="Pseudouridine synthase"/>
    <property type="match status" value="1"/>
</dbReference>
<name>A0A1M7G0B4_9GAMM</name>
<dbReference type="InterPro" id="IPR020119">
    <property type="entry name" value="PsdUridine_synth_TruD_CS"/>
</dbReference>
<evidence type="ECO:0000313" key="6">
    <source>
        <dbReference type="EMBL" id="SHM09792.1"/>
    </source>
</evidence>
<dbReference type="GO" id="GO:0005829">
    <property type="term" value="C:cytosol"/>
    <property type="evidence" value="ECO:0007669"/>
    <property type="project" value="TreeGrafter"/>
</dbReference>
<dbReference type="Gene3D" id="3.30.2350.20">
    <property type="entry name" value="TruD, catalytic domain"/>
    <property type="match status" value="1"/>
</dbReference>
<dbReference type="HAMAP" id="MF_01082">
    <property type="entry name" value="TruD"/>
    <property type="match status" value="1"/>
</dbReference>
<dbReference type="PROSITE" id="PS01268">
    <property type="entry name" value="UPF0024"/>
    <property type="match status" value="1"/>
</dbReference>
<feature type="active site" description="Nucleophile" evidence="4">
    <location>
        <position position="83"/>
    </location>
</feature>
<dbReference type="PROSITE" id="PS50984">
    <property type="entry name" value="TRUD"/>
    <property type="match status" value="1"/>
</dbReference>
<comment type="function">
    <text evidence="4">Responsible for synthesis of pseudouridine from uracil-13 in transfer RNAs.</text>
</comment>
<dbReference type="CDD" id="cd02575">
    <property type="entry name" value="PseudoU_synth_EcTruD"/>
    <property type="match status" value="1"/>
</dbReference>
<proteinExistence type="inferred from homology"/>
<dbReference type="STRING" id="29571.SAMN05878437_1204"/>
<dbReference type="EC" id="5.4.99.27" evidence="4"/>
<dbReference type="InterPro" id="IPR050170">
    <property type="entry name" value="TruD_pseudoU_synthase"/>
</dbReference>
<sequence>MSLTLDWARCLDATFGPPKPGDYRATPEDFLVDEALDFAPEGHGEHLWLRIEKRRQTTLDVVNMLARLCEVTPRGIGYSGMKDRLAVTRQWLSVHLPGRDAPEQLEERLAALGTTVLERARHPRKLKRGVHRTNRFSLRISGDAVETEDFGARWQALCEFGVPNYFGPQRFGAGGRNLDRVQALFARGWRKRDDRQGMLLSSARSFLFNELLGARVEAGCWATPLDGDTLMLEGTQSVFTAEQADDELRRRAAELDLHPAGPLWGTGMSAEAEPTAPAQRFEAQLKHDHPALCAGIEQAGAKCARRALRLRLGDPELTPLDAGIRLTFSLPKGSFATAVLRELIAHPDFAPLPAG</sequence>
<dbReference type="GO" id="GO:0003723">
    <property type="term" value="F:RNA binding"/>
    <property type="evidence" value="ECO:0007669"/>
    <property type="project" value="InterPro"/>
</dbReference>
<reference evidence="6 7" key="1">
    <citation type="submission" date="2016-11" db="EMBL/GenBank/DDBJ databases">
        <authorList>
            <person name="Jaros S."/>
            <person name="Januszkiewicz K."/>
            <person name="Wedrychowicz H."/>
        </authorList>
    </citation>
    <scope>NUCLEOTIDE SEQUENCE [LARGE SCALE GENOMIC DNA]</scope>
    <source>
        <strain evidence="6 7">ACAM 12</strain>
    </source>
</reference>
<dbReference type="InterPro" id="IPR043165">
    <property type="entry name" value="TruD_insert_sf"/>
</dbReference>
<accession>A0A1M7G0B4</accession>
<evidence type="ECO:0000256" key="1">
    <source>
        <dbReference type="ARBA" id="ARBA00007953"/>
    </source>
</evidence>
<dbReference type="InParanoid" id="A0A1M7G0B4"/>
<dbReference type="OrthoDB" id="1550679at2"/>
<evidence type="ECO:0000259" key="5">
    <source>
        <dbReference type="PROSITE" id="PS50984"/>
    </source>
</evidence>
<dbReference type="RefSeq" id="WP_079552095.1">
    <property type="nucleotide sequence ID" value="NZ_LT670847.1"/>
</dbReference>
<evidence type="ECO:0000256" key="3">
    <source>
        <dbReference type="ARBA" id="ARBA00023235"/>
    </source>
</evidence>
<dbReference type="GO" id="GO:0160150">
    <property type="term" value="F:tRNA pseudouridine(13) synthase activity"/>
    <property type="evidence" value="ECO:0007669"/>
    <property type="project" value="UniProtKB-EC"/>
</dbReference>
<dbReference type="Pfam" id="PF01142">
    <property type="entry name" value="TruD"/>
    <property type="match status" value="2"/>
</dbReference>
<organism evidence="6 7">
    <name type="scientific">Vreelandella subglaciescola</name>
    <dbReference type="NCBI Taxonomy" id="29571"/>
    <lineage>
        <taxon>Bacteria</taxon>
        <taxon>Pseudomonadati</taxon>
        <taxon>Pseudomonadota</taxon>
        <taxon>Gammaproteobacteria</taxon>
        <taxon>Oceanospirillales</taxon>
        <taxon>Halomonadaceae</taxon>
        <taxon>Vreelandella</taxon>
    </lineage>
</organism>
<protein>
    <recommendedName>
        <fullName evidence="4">tRNA pseudouridine synthase D</fullName>
        <ecNumber evidence="4">5.4.99.27</ecNumber>
    </recommendedName>
    <alternativeName>
        <fullName evidence="4">tRNA pseudouridine(13) synthase</fullName>
    </alternativeName>
    <alternativeName>
        <fullName evidence="4">tRNA pseudouridylate synthase D</fullName>
    </alternativeName>
    <alternativeName>
        <fullName evidence="4">tRNA-uridine isomerase D</fullName>
    </alternativeName>
</protein>
<evidence type="ECO:0000256" key="2">
    <source>
        <dbReference type="ARBA" id="ARBA00022694"/>
    </source>
</evidence>
<dbReference type="InterPro" id="IPR001656">
    <property type="entry name" value="PsdUridine_synth_TruD"/>
</dbReference>
<dbReference type="InterPro" id="IPR011760">
    <property type="entry name" value="PsdUridine_synth_TruD_insert"/>
</dbReference>
<keyword evidence="3 4" id="KW-0413">Isomerase</keyword>
<feature type="domain" description="TRUD" evidence="5">
    <location>
        <begin position="161"/>
        <end position="310"/>
    </location>
</feature>
<evidence type="ECO:0000256" key="4">
    <source>
        <dbReference type="HAMAP-Rule" id="MF_01082"/>
    </source>
</evidence>
<keyword evidence="7" id="KW-1185">Reference proteome</keyword>
<comment type="similarity">
    <text evidence="1 4">Belongs to the pseudouridine synthase TruD family.</text>
</comment>